<keyword evidence="3" id="KW-1185">Reference proteome</keyword>
<keyword evidence="1" id="KW-0472">Membrane</keyword>
<name>A0ABM8YV25_9PROT</name>
<evidence type="ECO:0000313" key="2">
    <source>
        <dbReference type="EMBL" id="CAG9931318.1"/>
    </source>
</evidence>
<proteinExistence type="predicted"/>
<feature type="transmembrane region" description="Helical" evidence="1">
    <location>
        <begin position="60"/>
        <end position="82"/>
    </location>
</feature>
<accession>A0ABM8YV25</accession>
<gene>
    <name evidence="2" type="ORF">NTG6680_0065</name>
</gene>
<keyword evidence="1" id="KW-1133">Transmembrane helix</keyword>
<dbReference type="Proteomes" id="UP000839052">
    <property type="component" value="Chromosome"/>
</dbReference>
<reference evidence="2 3" key="1">
    <citation type="submission" date="2021-10" db="EMBL/GenBank/DDBJ databases">
        <authorList>
            <person name="Koch H."/>
        </authorList>
    </citation>
    <scope>NUCLEOTIDE SEQUENCE [LARGE SCALE GENOMIC DNA]</scope>
    <source>
        <strain evidence="2">6680</strain>
    </source>
</reference>
<dbReference type="EMBL" id="OU912926">
    <property type="protein sequence ID" value="CAG9931318.1"/>
    <property type="molecule type" value="Genomic_DNA"/>
</dbReference>
<protein>
    <submittedName>
        <fullName evidence="2">Uncharacterized protein</fullName>
    </submittedName>
</protein>
<keyword evidence="1" id="KW-0812">Transmembrane</keyword>
<evidence type="ECO:0000313" key="3">
    <source>
        <dbReference type="Proteomes" id="UP000839052"/>
    </source>
</evidence>
<organism evidence="2 3">
    <name type="scientific">Candidatus Nitrotoga arctica</name>
    <dbReference type="NCBI Taxonomy" id="453162"/>
    <lineage>
        <taxon>Bacteria</taxon>
        <taxon>Pseudomonadati</taxon>
        <taxon>Pseudomonadota</taxon>
        <taxon>Betaproteobacteria</taxon>
        <taxon>Nitrosomonadales</taxon>
        <taxon>Gallionellaceae</taxon>
        <taxon>Candidatus Nitrotoga</taxon>
    </lineage>
</organism>
<evidence type="ECO:0000256" key="1">
    <source>
        <dbReference type="SAM" id="Phobius"/>
    </source>
</evidence>
<feature type="transmembrane region" description="Helical" evidence="1">
    <location>
        <begin position="20"/>
        <end position="39"/>
    </location>
</feature>
<dbReference type="RefSeq" id="WP_239795426.1">
    <property type="nucleotide sequence ID" value="NZ_OU912926.1"/>
</dbReference>
<sequence length="94" mass="10590">MTNQPYMFLTMGFRSLVAAYAIPPWEWVYLTRLPLFAARMRKTYSMQIKYISTSARSPSLLGKVVALIAMVALGVVVLMFSATGVRVNLAKWII</sequence>